<evidence type="ECO:0008006" key="2">
    <source>
        <dbReference type="Google" id="ProtNLM"/>
    </source>
</evidence>
<dbReference type="AlphaFoldDB" id="B1XU60"/>
<proteinExistence type="predicted"/>
<protein>
    <recommendedName>
        <fullName evidence="2">BrnA antitoxin of type II toxin-antitoxin system</fullName>
    </recommendedName>
</protein>
<dbReference type="InterPro" id="IPR025528">
    <property type="entry name" value="BrnA_antitoxin"/>
</dbReference>
<dbReference type="OrthoDB" id="9796641at2"/>
<dbReference type="eggNOG" id="COG3514">
    <property type="taxonomic scope" value="Bacteria"/>
</dbReference>
<dbReference type="KEGG" id="pne:Pnec_0642"/>
<dbReference type="HOGENOM" id="CLU_2370433_0_0_4"/>
<reference evidence="1" key="1">
    <citation type="submission" date="2008-03" db="EMBL/GenBank/DDBJ databases">
        <title>Complete sequence of Polynucleobacter necessarius STIR1.</title>
        <authorList>
            <consortium name="US DOE Joint Genome Institute"/>
            <person name="Copeland A."/>
            <person name="Lucas S."/>
            <person name="Lapidus A."/>
            <person name="Barry K."/>
            <person name="Detter J.C."/>
            <person name="Glavina del Rio T."/>
            <person name="Hammon N."/>
            <person name="Israni S."/>
            <person name="Dalin E."/>
            <person name="Tice H."/>
            <person name="Pitluck S."/>
            <person name="Chain P."/>
            <person name="Malfatti S."/>
            <person name="Shin M."/>
            <person name="Vergez L."/>
            <person name="Schmutz J."/>
            <person name="Larimer F."/>
            <person name="Land M."/>
            <person name="Hauser L."/>
            <person name="Kyrpides N."/>
            <person name="Kim E."/>
            <person name="Hahn M."/>
            <person name="Richardson P."/>
        </authorList>
    </citation>
    <scope>NUCLEOTIDE SEQUENCE [LARGE SCALE GENOMIC DNA]</scope>
    <source>
        <strain evidence="1">STIR1</strain>
    </source>
</reference>
<sequence>MADPDNRPFTDEEWEKVKPTLVRGRGRPLGSGAKEQVTLRIDKETLDFYKSKGEGWQTFINQVLGGVKRESKSISTVEKKLNKGTLMTNKFKASA</sequence>
<dbReference type="Pfam" id="PF14384">
    <property type="entry name" value="BrnA_antitoxin"/>
    <property type="match status" value="1"/>
</dbReference>
<gene>
    <name evidence="1" type="ordered locus">Pnec_0642</name>
</gene>
<organism evidence="1">
    <name type="scientific">Polynucleobacter necessarius subsp. necessarius (strain STIR1)</name>
    <dbReference type="NCBI Taxonomy" id="452638"/>
    <lineage>
        <taxon>Bacteria</taxon>
        <taxon>Pseudomonadati</taxon>
        <taxon>Pseudomonadota</taxon>
        <taxon>Betaproteobacteria</taxon>
        <taxon>Burkholderiales</taxon>
        <taxon>Burkholderiaceae</taxon>
        <taxon>Polynucleobacter</taxon>
    </lineage>
</organism>
<dbReference type="EMBL" id="CP001010">
    <property type="protein sequence ID" value="ACB43887.1"/>
    <property type="molecule type" value="Genomic_DNA"/>
</dbReference>
<evidence type="ECO:0000313" key="1">
    <source>
        <dbReference type="EMBL" id="ACB43887.1"/>
    </source>
</evidence>
<name>B1XU60_POLNS</name>
<accession>B1XU60</accession>